<accession>A0ABQ6M346</accession>
<dbReference type="InterPro" id="IPR012347">
    <property type="entry name" value="Ferritin-like"/>
</dbReference>
<dbReference type="SUPFAM" id="SSF47240">
    <property type="entry name" value="Ferritin-like"/>
    <property type="match status" value="1"/>
</dbReference>
<organism evidence="1 2">
    <name type="scientific">Biformimicrobium ophioploci</name>
    <dbReference type="NCBI Taxonomy" id="3036711"/>
    <lineage>
        <taxon>Bacteria</taxon>
        <taxon>Pseudomonadati</taxon>
        <taxon>Pseudomonadota</taxon>
        <taxon>Gammaproteobacteria</taxon>
        <taxon>Cellvibrionales</taxon>
        <taxon>Microbulbiferaceae</taxon>
        <taxon>Biformimicrobium</taxon>
    </lineage>
</organism>
<dbReference type="Gene3D" id="1.20.1260.10">
    <property type="match status" value="1"/>
</dbReference>
<protein>
    <recommendedName>
        <fullName evidence="3">DUF2383 domain-containing protein</fullName>
    </recommendedName>
</protein>
<reference evidence="1 2" key="1">
    <citation type="submission" date="2023-04" db="EMBL/GenBank/DDBJ databases">
        <title>Marinobulbifer ophiurae gen. nov., sp. Nov., isolate from tissue of brittle star Ophioplocus japonicus.</title>
        <authorList>
            <person name="Kawano K."/>
            <person name="Sawayama S."/>
            <person name="Nakagawa S."/>
        </authorList>
    </citation>
    <scope>NUCLEOTIDE SEQUENCE [LARGE SCALE GENOMIC DNA]</scope>
    <source>
        <strain evidence="1 2">NKW57</strain>
    </source>
</reference>
<evidence type="ECO:0008006" key="3">
    <source>
        <dbReference type="Google" id="ProtNLM"/>
    </source>
</evidence>
<proteinExistence type="predicted"/>
<gene>
    <name evidence="1" type="ORF">MNKW57_30430</name>
</gene>
<keyword evidence="2" id="KW-1185">Reference proteome</keyword>
<name>A0ABQ6M346_9GAMM</name>
<evidence type="ECO:0000313" key="1">
    <source>
        <dbReference type="EMBL" id="GMG88722.1"/>
    </source>
</evidence>
<dbReference type="RefSeq" id="WP_285765329.1">
    <property type="nucleotide sequence ID" value="NZ_BSYJ01000008.1"/>
</dbReference>
<evidence type="ECO:0000313" key="2">
    <source>
        <dbReference type="Proteomes" id="UP001224392"/>
    </source>
</evidence>
<dbReference type="EMBL" id="BSYJ01000008">
    <property type="protein sequence ID" value="GMG88722.1"/>
    <property type="molecule type" value="Genomic_DNA"/>
</dbReference>
<dbReference type="InterPro" id="IPR009078">
    <property type="entry name" value="Ferritin-like_SF"/>
</dbReference>
<comment type="caution">
    <text evidence="1">The sequence shown here is derived from an EMBL/GenBank/DDBJ whole genome shotgun (WGS) entry which is preliminary data.</text>
</comment>
<dbReference type="Proteomes" id="UP001224392">
    <property type="component" value="Unassembled WGS sequence"/>
</dbReference>
<sequence>MRYKTIGDVIDEGRRFHADLAHQYEELEQLTTSERNALLLDQLRRREESMTHSLDNFRQDMSPGVLRSWLQFAPEGKEPFLLDKVRSADIESTESIANAAMDVEIYLADQYRQMLQEAATPSVREALQRLLDLEELEEHTLALNINSLNDY</sequence>